<dbReference type="AlphaFoldDB" id="A0A6A6AB55"/>
<sequence>MSSREMVLARTATTERNNCPVFESSECRGTGFNVTLSSAFSNLFVSNLDTTTTVLAIMFSPSPVLLIYLHGVHRFSPAARLQDPARVIRTCRRMQGVLAPEISGIACEPDSSRLGVTTLAYMYGALKDDTAESRGLVGGRTISADETVLRVPWIRLVEDEDGSNYAGPRYRKIMACCRIIPIET</sequence>
<organism evidence="1 2">
    <name type="scientific">Dothidotthia symphoricarpi CBS 119687</name>
    <dbReference type="NCBI Taxonomy" id="1392245"/>
    <lineage>
        <taxon>Eukaryota</taxon>
        <taxon>Fungi</taxon>
        <taxon>Dikarya</taxon>
        <taxon>Ascomycota</taxon>
        <taxon>Pezizomycotina</taxon>
        <taxon>Dothideomycetes</taxon>
        <taxon>Pleosporomycetidae</taxon>
        <taxon>Pleosporales</taxon>
        <taxon>Dothidotthiaceae</taxon>
        <taxon>Dothidotthia</taxon>
    </lineage>
</organism>
<proteinExistence type="predicted"/>
<dbReference type="GeneID" id="54410976"/>
<protein>
    <submittedName>
        <fullName evidence="1">Uncharacterized protein</fullName>
    </submittedName>
</protein>
<name>A0A6A6AB55_9PLEO</name>
<dbReference type="EMBL" id="ML977508">
    <property type="protein sequence ID" value="KAF2128443.1"/>
    <property type="molecule type" value="Genomic_DNA"/>
</dbReference>
<reference evidence="1" key="1">
    <citation type="journal article" date="2020" name="Stud. Mycol.">
        <title>101 Dothideomycetes genomes: a test case for predicting lifestyles and emergence of pathogens.</title>
        <authorList>
            <person name="Haridas S."/>
            <person name="Albert R."/>
            <person name="Binder M."/>
            <person name="Bloem J."/>
            <person name="Labutti K."/>
            <person name="Salamov A."/>
            <person name="Andreopoulos B."/>
            <person name="Baker S."/>
            <person name="Barry K."/>
            <person name="Bills G."/>
            <person name="Bluhm B."/>
            <person name="Cannon C."/>
            <person name="Castanera R."/>
            <person name="Culley D."/>
            <person name="Daum C."/>
            <person name="Ezra D."/>
            <person name="Gonzalez J."/>
            <person name="Henrissat B."/>
            <person name="Kuo A."/>
            <person name="Liang C."/>
            <person name="Lipzen A."/>
            <person name="Lutzoni F."/>
            <person name="Magnuson J."/>
            <person name="Mondo S."/>
            <person name="Nolan M."/>
            <person name="Ohm R."/>
            <person name="Pangilinan J."/>
            <person name="Park H.-J."/>
            <person name="Ramirez L."/>
            <person name="Alfaro M."/>
            <person name="Sun H."/>
            <person name="Tritt A."/>
            <person name="Yoshinaga Y."/>
            <person name="Zwiers L.-H."/>
            <person name="Turgeon B."/>
            <person name="Goodwin S."/>
            <person name="Spatafora J."/>
            <person name="Crous P."/>
            <person name="Grigoriev I."/>
        </authorList>
    </citation>
    <scope>NUCLEOTIDE SEQUENCE</scope>
    <source>
        <strain evidence="1">CBS 119687</strain>
    </source>
</reference>
<evidence type="ECO:0000313" key="2">
    <source>
        <dbReference type="Proteomes" id="UP000799771"/>
    </source>
</evidence>
<accession>A0A6A6AB55</accession>
<dbReference type="RefSeq" id="XP_033522832.1">
    <property type="nucleotide sequence ID" value="XM_033670544.1"/>
</dbReference>
<gene>
    <name evidence="1" type="ORF">P153DRAFT_386565</name>
</gene>
<keyword evidence="2" id="KW-1185">Reference proteome</keyword>
<evidence type="ECO:0000313" key="1">
    <source>
        <dbReference type="EMBL" id="KAF2128443.1"/>
    </source>
</evidence>
<dbReference type="Proteomes" id="UP000799771">
    <property type="component" value="Unassembled WGS sequence"/>
</dbReference>